<evidence type="ECO:0008006" key="4">
    <source>
        <dbReference type="Google" id="ProtNLM"/>
    </source>
</evidence>
<organism evidence="2 3">
    <name type="scientific">Paramecium sonneborni</name>
    <dbReference type="NCBI Taxonomy" id="65129"/>
    <lineage>
        <taxon>Eukaryota</taxon>
        <taxon>Sar</taxon>
        <taxon>Alveolata</taxon>
        <taxon>Ciliophora</taxon>
        <taxon>Intramacronucleata</taxon>
        <taxon>Oligohymenophorea</taxon>
        <taxon>Peniculida</taxon>
        <taxon>Parameciidae</taxon>
        <taxon>Paramecium</taxon>
    </lineage>
</organism>
<keyword evidence="3" id="KW-1185">Reference proteome</keyword>
<accession>A0A8S1QWS6</accession>
<keyword evidence="1" id="KW-1133">Transmembrane helix</keyword>
<feature type="transmembrane region" description="Helical" evidence="1">
    <location>
        <begin position="80"/>
        <end position="98"/>
    </location>
</feature>
<keyword evidence="1" id="KW-0812">Transmembrane</keyword>
<reference evidence="2" key="1">
    <citation type="submission" date="2021-01" db="EMBL/GenBank/DDBJ databases">
        <authorList>
            <consortium name="Genoscope - CEA"/>
            <person name="William W."/>
        </authorList>
    </citation>
    <scope>NUCLEOTIDE SEQUENCE</scope>
</reference>
<dbReference type="Proteomes" id="UP000692954">
    <property type="component" value="Unassembled WGS sequence"/>
</dbReference>
<evidence type="ECO:0000256" key="1">
    <source>
        <dbReference type="SAM" id="Phobius"/>
    </source>
</evidence>
<gene>
    <name evidence="2" type="ORF">PSON_ATCC_30995.1.T1260001</name>
</gene>
<dbReference type="EMBL" id="CAJJDN010000126">
    <property type="protein sequence ID" value="CAD8120366.1"/>
    <property type="molecule type" value="Genomic_DNA"/>
</dbReference>
<proteinExistence type="predicted"/>
<name>A0A8S1QWS6_9CILI</name>
<keyword evidence="1" id="KW-0472">Membrane</keyword>
<comment type="caution">
    <text evidence="2">The sequence shown here is derived from an EMBL/GenBank/DDBJ whole genome shotgun (WGS) entry which is preliminary data.</text>
</comment>
<evidence type="ECO:0000313" key="3">
    <source>
        <dbReference type="Proteomes" id="UP000692954"/>
    </source>
</evidence>
<sequence>MKLNKIKQSSSNKSIIQFFSHLSSNSNFRNQCQITNYYGRSVMKFCFSLVNRAAIIILKLKFICLYISSFHKLTLAQLFQMTYIAGFFLLFSQLLHLLRFNIFYF</sequence>
<feature type="transmembrane region" description="Helical" evidence="1">
    <location>
        <begin position="49"/>
        <end position="68"/>
    </location>
</feature>
<dbReference type="AlphaFoldDB" id="A0A8S1QWS6"/>
<evidence type="ECO:0000313" key="2">
    <source>
        <dbReference type="EMBL" id="CAD8120366.1"/>
    </source>
</evidence>
<protein>
    <recommendedName>
        <fullName evidence="4">Transmembrane protein</fullName>
    </recommendedName>
</protein>